<dbReference type="InterPro" id="IPR050660">
    <property type="entry name" value="NEK_Ser/Thr_kinase"/>
</dbReference>
<dbReference type="Proteomes" id="UP000815325">
    <property type="component" value="Unassembled WGS sequence"/>
</dbReference>
<dbReference type="EC" id="2.7.11.1" evidence="1"/>
<evidence type="ECO:0000256" key="7">
    <source>
        <dbReference type="ARBA" id="ARBA00047899"/>
    </source>
</evidence>
<reference evidence="10" key="1">
    <citation type="submission" date="2017-08" db="EMBL/GenBank/DDBJ databases">
        <authorList>
            <person name="Polle J.E."/>
            <person name="Barry K."/>
            <person name="Cushman J."/>
            <person name="Schmutz J."/>
            <person name="Tran D."/>
            <person name="Hathwaick L.T."/>
            <person name="Yim W.C."/>
            <person name="Jenkins J."/>
            <person name="Mckie-Krisberg Z.M."/>
            <person name="Prochnik S."/>
            <person name="Lindquist E."/>
            <person name="Dockter R.B."/>
            <person name="Adam C."/>
            <person name="Molina H."/>
            <person name="Bunkerborg J."/>
            <person name="Jin E."/>
            <person name="Buchheim M."/>
            <person name="Magnuson J."/>
        </authorList>
    </citation>
    <scope>NUCLEOTIDE SEQUENCE</scope>
    <source>
        <strain evidence="10">CCAP 19/18</strain>
    </source>
</reference>
<keyword evidence="4" id="KW-0547">Nucleotide-binding</keyword>
<dbReference type="Pfam" id="PF07714">
    <property type="entry name" value="PK_Tyr_Ser-Thr"/>
    <property type="match status" value="1"/>
</dbReference>
<evidence type="ECO:0000256" key="1">
    <source>
        <dbReference type="ARBA" id="ARBA00012513"/>
    </source>
</evidence>
<gene>
    <name evidence="10" type="ORF">DUNSADRAFT_3167</name>
</gene>
<comment type="catalytic activity">
    <reaction evidence="8">
        <text>L-seryl-[protein] + ATP = O-phospho-L-seryl-[protein] + ADP + H(+)</text>
        <dbReference type="Rhea" id="RHEA:17989"/>
        <dbReference type="Rhea" id="RHEA-COMP:9863"/>
        <dbReference type="Rhea" id="RHEA-COMP:11604"/>
        <dbReference type="ChEBI" id="CHEBI:15378"/>
        <dbReference type="ChEBI" id="CHEBI:29999"/>
        <dbReference type="ChEBI" id="CHEBI:30616"/>
        <dbReference type="ChEBI" id="CHEBI:83421"/>
        <dbReference type="ChEBI" id="CHEBI:456216"/>
        <dbReference type="EC" id="2.7.11.1"/>
    </reaction>
</comment>
<comment type="caution">
    <text evidence="10">The sequence shown here is derived from an EMBL/GenBank/DDBJ whole genome shotgun (WGS) entry which is preliminary data.</text>
</comment>
<dbReference type="SUPFAM" id="SSF56112">
    <property type="entry name" value="Protein kinase-like (PK-like)"/>
    <property type="match status" value="1"/>
</dbReference>
<evidence type="ECO:0000256" key="4">
    <source>
        <dbReference type="ARBA" id="ARBA00022741"/>
    </source>
</evidence>
<evidence type="ECO:0000256" key="3">
    <source>
        <dbReference type="ARBA" id="ARBA00022679"/>
    </source>
</evidence>
<proteinExistence type="predicted"/>
<dbReference type="PANTHER" id="PTHR43671:SF98">
    <property type="entry name" value="SERINE_THREONINE-PROTEIN KINASE NEK11"/>
    <property type="match status" value="1"/>
</dbReference>
<dbReference type="InterPro" id="IPR000719">
    <property type="entry name" value="Prot_kinase_dom"/>
</dbReference>
<dbReference type="SMART" id="SM00220">
    <property type="entry name" value="S_TKc"/>
    <property type="match status" value="1"/>
</dbReference>
<evidence type="ECO:0000256" key="2">
    <source>
        <dbReference type="ARBA" id="ARBA00022527"/>
    </source>
</evidence>
<evidence type="ECO:0000313" key="11">
    <source>
        <dbReference type="Proteomes" id="UP000815325"/>
    </source>
</evidence>
<dbReference type="InterPro" id="IPR001245">
    <property type="entry name" value="Ser-Thr/Tyr_kinase_cat_dom"/>
</dbReference>
<keyword evidence="6" id="KW-0067">ATP-binding</keyword>
<keyword evidence="11" id="KW-1185">Reference proteome</keyword>
<name>A0ABQ7GUF1_DUNSA</name>
<comment type="catalytic activity">
    <reaction evidence="7">
        <text>L-threonyl-[protein] + ATP = O-phospho-L-threonyl-[protein] + ADP + H(+)</text>
        <dbReference type="Rhea" id="RHEA:46608"/>
        <dbReference type="Rhea" id="RHEA-COMP:11060"/>
        <dbReference type="Rhea" id="RHEA-COMP:11605"/>
        <dbReference type="ChEBI" id="CHEBI:15378"/>
        <dbReference type="ChEBI" id="CHEBI:30013"/>
        <dbReference type="ChEBI" id="CHEBI:30616"/>
        <dbReference type="ChEBI" id="CHEBI:61977"/>
        <dbReference type="ChEBI" id="CHEBI:456216"/>
        <dbReference type="EC" id="2.7.11.1"/>
    </reaction>
</comment>
<feature type="non-terminal residue" evidence="10">
    <location>
        <position position="323"/>
    </location>
</feature>
<dbReference type="Gene3D" id="1.10.510.10">
    <property type="entry name" value="Transferase(Phosphotransferase) domain 1"/>
    <property type="match status" value="1"/>
</dbReference>
<dbReference type="EMBL" id="MU069585">
    <property type="protein sequence ID" value="KAF5838252.1"/>
    <property type="molecule type" value="Genomic_DNA"/>
</dbReference>
<evidence type="ECO:0000313" key="10">
    <source>
        <dbReference type="EMBL" id="KAF5838252.1"/>
    </source>
</evidence>
<dbReference type="PROSITE" id="PS50011">
    <property type="entry name" value="PROTEIN_KINASE_DOM"/>
    <property type="match status" value="1"/>
</dbReference>
<protein>
    <recommendedName>
        <fullName evidence="1">non-specific serine/threonine protein kinase</fullName>
        <ecNumber evidence="1">2.7.11.1</ecNumber>
    </recommendedName>
</protein>
<keyword evidence="3" id="KW-0808">Transferase</keyword>
<dbReference type="PANTHER" id="PTHR43671">
    <property type="entry name" value="SERINE/THREONINE-PROTEIN KINASE NEK"/>
    <property type="match status" value="1"/>
</dbReference>
<evidence type="ECO:0000259" key="9">
    <source>
        <dbReference type="PROSITE" id="PS50011"/>
    </source>
</evidence>
<keyword evidence="5" id="KW-0418">Kinase</keyword>
<feature type="domain" description="Protein kinase" evidence="9">
    <location>
        <begin position="1"/>
        <end position="255"/>
    </location>
</feature>
<evidence type="ECO:0000256" key="5">
    <source>
        <dbReference type="ARBA" id="ARBA00022777"/>
    </source>
</evidence>
<evidence type="ECO:0000256" key="8">
    <source>
        <dbReference type="ARBA" id="ARBA00048679"/>
    </source>
</evidence>
<evidence type="ECO:0000256" key="6">
    <source>
        <dbReference type="ARBA" id="ARBA00022840"/>
    </source>
</evidence>
<organism evidence="10 11">
    <name type="scientific">Dunaliella salina</name>
    <name type="common">Green alga</name>
    <name type="synonym">Protococcus salinus</name>
    <dbReference type="NCBI Taxonomy" id="3046"/>
    <lineage>
        <taxon>Eukaryota</taxon>
        <taxon>Viridiplantae</taxon>
        <taxon>Chlorophyta</taxon>
        <taxon>core chlorophytes</taxon>
        <taxon>Chlorophyceae</taxon>
        <taxon>CS clade</taxon>
        <taxon>Chlamydomonadales</taxon>
        <taxon>Dunaliellaceae</taxon>
        <taxon>Dunaliella</taxon>
    </lineage>
</organism>
<dbReference type="CDD" id="cd14014">
    <property type="entry name" value="STKc_PknB_like"/>
    <property type="match status" value="1"/>
</dbReference>
<accession>A0ABQ7GUF1</accession>
<keyword evidence="2" id="KW-0723">Serine/threonine-protein kinase</keyword>
<sequence length="323" mass="35712">MRSRTKGRQQVAIKLPTGYVTPEMAEVFKEETRRTIAQSRNCPHVVECFGWSEIRGVPCLVMRLYERGSLWNLIDEQVGDSIAVPTVLQIARDIAQGLAELHNQRILFNDLKPGNVLLTNDGSCRLADFGLAKVLDHASWANTRTRRGTPYFMPPETFQSNSEGFTVSFASDIWSWGITLTQVVSSDVCAPYGPGLSDGNLFNLLIVQKREPQVPPTPGAPVLQQIIRDCLKLDPAQRPSASVLVQNFKQCLAFMFAPLRVTLTGLDGTNYRIPSITGAVPQSRFSSRNAFRVATRASAFRASTHGCAFRAATRCKCFQGGYP</sequence>
<dbReference type="InterPro" id="IPR011009">
    <property type="entry name" value="Kinase-like_dom_sf"/>
</dbReference>